<sequence>MRRKLFKLLQIFLANYLFSRSLVLQLFMRCKEVLGQKPEKRRSVGRKLRR</sequence>
<reference evidence="1" key="1">
    <citation type="submission" date="2014-09" db="EMBL/GenBank/DDBJ databases">
        <authorList>
            <person name="Magalhaes I.L.F."/>
            <person name="Oliveira U."/>
            <person name="Santos F.R."/>
            <person name="Vidigal T.H.D.A."/>
            <person name="Brescovit A.D."/>
            <person name="Santos A.J."/>
        </authorList>
    </citation>
    <scope>NUCLEOTIDE SEQUENCE</scope>
    <source>
        <tissue evidence="1">Shoot tissue taken approximately 20 cm above the soil surface</tissue>
    </source>
</reference>
<reference evidence="1" key="2">
    <citation type="journal article" date="2015" name="Data Brief">
        <title>Shoot transcriptome of the giant reed, Arundo donax.</title>
        <authorList>
            <person name="Barrero R.A."/>
            <person name="Guerrero F.D."/>
            <person name="Moolhuijzen P."/>
            <person name="Goolsby J.A."/>
            <person name="Tidwell J."/>
            <person name="Bellgard S.E."/>
            <person name="Bellgard M.I."/>
        </authorList>
    </citation>
    <scope>NUCLEOTIDE SEQUENCE</scope>
    <source>
        <tissue evidence="1">Shoot tissue taken approximately 20 cm above the soil surface</tissue>
    </source>
</reference>
<protein>
    <submittedName>
        <fullName evidence="1">Uncharacterized protein</fullName>
    </submittedName>
</protein>
<organism evidence="1">
    <name type="scientific">Arundo donax</name>
    <name type="common">Giant reed</name>
    <name type="synonym">Donax arundinaceus</name>
    <dbReference type="NCBI Taxonomy" id="35708"/>
    <lineage>
        <taxon>Eukaryota</taxon>
        <taxon>Viridiplantae</taxon>
        <taxon>Streptophyta</taxon>
        <taxon>Embryophyta</taxon>
        <taxon>Tracheophyta</taxon>
        <taxon>Spermatophyta</taxon>
        <taxon>Magnoliopsida</taxon>
        <taxon>Liliopsida</taxon>
        <taxon>Poales</taxon>
        <taxon>Poaceae</taxon>
        <taxon>PACMAD clade</taxon>
        <taxon>Arundinoideae</taxon>
        <taxon>Arundineae</taxon>
        <taxon>Arundo</taxon>
    </lineage>
</organism>
<accession>A0A0A9CLS8</accession>
<evidence type="ECO:0000313" key="1">
    <source>
        <dbReference type="EMBL" id="JAD72472.1"/>
    </source>
</evidence>
<dbReference type="EMBL" id="GBRH01225423">
    <property type="protein sequence ID" value="JAD72472.1"/>
    <property type="molecule type" value="Transcribed_RNA"/>
</dbReference>
<proteinExistence type="predicted"/>
<name>A0A0A9CLS8_ARUDO</name>
<dbReference type="AlphaFoldDB" id="A0A0A9CLS8"/>